<proteinExistence type="predicted"/>
<dbReference type="SUPFAM" id="SSF51735">
    <property type="entry name" value="NAD(P)-binding Rossmann-fold domains"/>
    <property type="match status" value="1"/>
</dbReference>
<protein>
    <submittedName>
        <fullName evidence="2">Nucleoside-diphosphate-sugar epimerase</fullName>
    </submittedName>
</protein>
<evidence type="ECO:0000259" key="1">
    <source>
        <dbReference type="Pfam" id="PF01370"/>
    </source>
</evidence>
<dbReference type="PANTHER" id="PTHR43103">
    <property type="entry name" value="NUCLEOSIDE-DIPHOSPHATE-SUGAR EPIMERASE"/>
    <property type="match status" value="1"/>
</dbReference>
<comment type="caution">
    <text evidence="2">The sequence shown here is derived from an EMBL/GenBank/DDBJ whole genome shotgun (WGS) entry which is preliminary data.</text>
</comment>
<dbReference type="AlphaFoldDB" id="A0A840AVL6"/>
<evidence type="ECO:0000313" key="2">
    <source>
        <dbReference type="EMBL" id="MBB3933208.1"/>
    </source>
</evidence>
<dbReference type="PANTHER" id="PTHR43103:SF6">
    <property type="entry name" value="PUTATIVE-RELATED"/>
    <property type="match status" value="1"/>
</dbReference>
<dbReference type="Gene3D" id="3.40.50.720">
    <property type="entry name" value="NAD(P)-binding Rossmann-like Domain"/>
    <property type="match status" value="1"/>
</dbReference>
<keyword evidence="3" id="KW-1185">Reference proteome</keyword>
<gene>
    <name evidence="2" type="ORF">GGR25_004272</name>
</gene>
<evidence type="ECO:0000313" key="3">
    <source>
        <dbReference type="Proteomes" id="UP000553963"/>
    </source>
</evidence>
<feature type="domain" description="NAD-dependent epimerase/dehydratase" evidence="1">
    <location>
        <begin position="2"/>
        <end position="221"/>
    </location>
</feature>
<dbReference type="Pfam" id="PF01370">
    <property type="entry name" value="Epimerase"/>
    <property type="match status" value="1"/>
</dbReference>
<sequence length="283" mass="31271">MIIVTGGSGLAGRAVVKDLVEHGYEVASIDMAPQPAGQGVPFSRVDLTDYGQALAAFSAIDDRYSHVEGIVHLAAIPAPGLTPNHVIFETNMVSTYNVFEAARVLGIRNVVWASSETVLGLPFETPPPYVPVDEAYRPRPETAYSLSKYLSEEMAREFCRWDPAFKIFGLRFSNIMAPERYAEFPAFDADPKLRRWNLWAYIDARDAAQAVRLALESPLKGAEVFIIANEDGVMGRPNEDLLAAEFPGVPRKRDVGPYETLLSIDKAKDVLGYRPQHSWRASA</sequence>
<organism evidence="2 3">
    <name type="scientific">Kaistia hirudinis</name>
    <dbReference type="NCBI Taxonomy" id="1293440"/>
    <lineage>
        <taxon>Bacteria</taxon>
        <taxon>Pseudomonadati</taxon>
        <taxon>Pseudomonadota</taxon>
        <taxon>Alphaproteobacteria</taxon>
        <taxon>Hyphomicrobiales</taxon>
        <taxon>Kaistiaceae</taxon>
        <taxon>Kaistia</taxon>
    </lineage>
</organism>
<dbReference type="EMBL" id="JACIDS010000005">
    <property type="protein sequence ID" value="MBB3933208.1"/>
    <property type="molecule type" value="Genomic_DNA"/>
</dbReference>
<reference evidence="2 3" key="1">
    <citation type="submission" date="2020-08" db="EMBL/GenBank/DDBJ databases">
        <title>Genomic Encyclopedia of Type Strains, Phase IV (KMG-IV): sequencing the most valuable type-strain genomes for metagenomic binning, comparative biology and taxonomic classification.</title>
        <authorList>
            <person name="Goeker M."/>
        </authorList>
    </citation>
    <scope>NUCLEOTIDE SEQUENCE [LARGE SCALE GENOMIC DNA]</scope>
    <source>
        <strain evidence="2 3">DSM 25966</strain>
    </source>
</reference>
<dbReference type="Proteomes" id="UP000553963">
    <property type="component" value="Unassembled WGS sequence"/>
</dbReference>
<accession>A0A840AVL6</accession>
<dbReference type="InterPro" id="IPR036291">
    <property type="entry name" value="NAD(P)-bd_dom_sf"/>
</dbReference>
<dbReference type="InterPro" id="IPR001509">
    <property type="entry name" value="Epimerase_deHydtase"/>
</dbReference>
<dbReference type="RefSeq" id="WP_183400845.1">
    <property type="nucleotide sequence ID" value="NZ_JACIDS010000005.1"/>
</dbReference>
<name>A0A840AVL6_9HYPH</name>